<gene>
    <name evidence="2" type="ORF">L873DRAFT_468925</name>
</gene>
<name>A0A3N4IVV1_9PEZI</name>
<protein>
    <submittedName>
        <fullName evidence="2">Uncharacterized protein</fullName>
    </submittedName>
</protein>
<proteinExistence type="predicted"/>
<dbReference type="AlphaFoldDB" id="A0A3N4IVV1"/>
<feature type="transmembrane region" description="Helical" evidence="1">
    <location>
        <begin position="84"/>
        <end position="105"/>
    </location>
</feature>
<feature type="transmembrane region" description="Helical" evidence="1">
    <location>
        <begin position="141"/>
        <end position="159"/>
    </location>
</feature>
<evidence type="ECO:0000256" key="1">
    <source>
        <dbReference type="SAM" id="Phobius"/>
    </source>
</evidence>
<organism evidence="2 3">
    <name type="scientific">Choiromyces venosus 120613-1</name>
    <dbReference type="NCBI Taxonomy" id="1336337"/>
    <lineage>
        <taxon>Eukaryota</taxon>
        <taxon>Fungi</taxon>
        <taxon>Dikarya</taxon>
        <taxon>Ascomycota</taxon>
        <taxon>Pezizomycotina</taxon>
        <taxon>Pezizomycetes</taxon>
        <taxon>Pezizales</taxon>
        <taxon>Tuberaceae</taxon>
        <taxon>Choiromyces</taxon>
    </lineage>
</organism>
<reference evidence="2 3" key="1">
    <citation type="journal article" date="2018" name="Nat. Ecol. Evol.">
        <title>Pezizomycetes genomes reveal the molecular basis of ectomycorrhizal truffle lifestyle.</title>
        <authorList>
            <person name="Murat C."/>
            <person name="Payen T."/>
            <person name="Noel B."/>
            <person name="Kuo A."/>
            <person name="Morin E."/>
            <person name="Chen J."/>
            <person name="Kohler A."/>
            <person name="Krizsan K."/>
            <person name="Balestrini R."/>
            <person name="Da Silva C."/>
            <person name="Montanini B."/>
            <person name="Hainaut M."/>
            <person name="Levati E."/>
            <person name="Barry K.W."/>
            <person name="Belfiori B."/>
            <person name="Cichocki N."/>
            <person name="Clum A."/>
            <person name="Dockter R.B."/>
            <person name="Fauchery L."/>
            <person name="Guy J."/>
            <person name="Iotti M."/>
            <person name="Le Tacon F."/>
            <person name="Lindquist E.A."/>
            <person name="Lipzen A."/>
            <person name="Malagnac F."/>
            <person name="Mello A."/>
            <person name="Molinier V."/>
            <person name="Miyauchi S."/>
            <person name="Poulain J."/>
            <person name="Riccioni C."/>
            <person name="Rubini A."/>
            <person name="Sitrit Y."/>
            <person name="Splivallo R."/>
            <person name="Traeger S."/>
            <person name="Wang M."/>
            <person name="Zifcakova L."/>
            <person name="Wipf D."/>
            <person name="Zambonelli A."/>
            <person name="Paolocci F."/>
            <person name="Nowrousian M."/>
            <person name="Ottonello S."/>
            <person name="Baldrian P."/>
            <person name="Spatafora J.W."/>
            <person name="Henrissat B."/>
            <person name="Nagy L.G."/>
            <person name="Aury J.M."/>
            <person name="Wincker P."/>
            <person name="Grigoriev I.V."/>
            <person name="Bonfante P."/>
            <person name="Martin F.M."/>
        </authorList>
    </citation>
    <scope>NUCLEOTIDE SEQUENCE [LARGE SCALE GENOMIC DNA]</scope>
    <source>
        <strain evidence="2 3">120613-1</strain>
    </source>
</reference>
<keyword evidence="3" id="KW-1185">Reference proteome</keyword>
<accession>A0A3N4IVV1</accession>
<sequence>MDIYRVCGGISMKYHTAVLIVGGEENNAKISSWFYRHTGSALNLTWAVIVDVISRNGRIMEASERVRALLDLIARSLGRLRYAAPFRLFCLPVNYLAFVFFVFGWDDGGVSDDGDDSDDSGGDDDDDDDDDDASACAMGNFRLFLFICLFVYACLCFVGG</sequence>
<keyword evidence="1" id="KW-0812">Transmembrane</keyword>
<dbReference type="Proteomes" id="UP000276215">
    <property type="component" value="Unassembled WGS sequence"/>
</dbReference>
<keyword evidence="1" id="KW-0472">Membrane</keyword>
<evidence type="ECO:0000313" key="2">
    <source>
        <dbReference type="EMBL" id="RPA90322.1"/>
    </source>
</evidence>
<evidence type="ECO:0000313" key="3">
    <source>
        <dbReference type="Proteomes" id="UP000276215"/>
    </source>
</evidence>
<keyword evidence="1" id="KW-1133">Transmembrane helix</keyword>
<dbReference type="EMBL" id="ML120531">
    <property type="protein sequence ID" value="RPA90322.1"/>
    <property type="molecule type" value="Genomic_DNA"/>
</dbReference>